<evidence type="ECO:0000256" key="10">
    <source>
        <dbReference type="SAM" id="Phobius"/>
    </source>
</evidence>
<name>A0A9W6SU43_CANBO</name>
<dbReference type="InterPro" id="IPR033745">
    <property type="entry name" value="Fis1_cytosol"/>
</dbReference>
<accession>A0A9W6SU43</accession>
<dbReference type="CDD" id="cd12212">
    <property type="entry name" value="Fis1"/>
    <property type="match status" value="1"/>
</dbReference>
<keyword evidence="8 9" id="KW-0472">Membrane</keyword>
<dbReference type="AlphaFoldDB" id="A0A9W6SU43"/>
<keyword evidence="7 9" id="KW-0496">Mitochondrion</keyword>
<dbReference type="Proteomes" id="UP001165120">
    <property type="component" value="Unassembled WGS sequence"/>
</dbReference>
<evidence type="ECO:0000256" key="8">
    <source>
        <dbReference type="ARBA" id="ARBA00023136"/>
    </source>
</evidence>
<evidence type="ECO:0000256" key="2">
    <source>
        <dbReference type="ARBA" id="ARBA00008937"/>
    </source>
</evidence>
<gene>
    <name evidence="11" type="ORF">Cboi02_000070000</name>
</gene>
<comment type="subcellular location">
    <subcellularLocation>
        <location evidence="1">Mitochondrion outer membrane</location>
        <topology evidence="1">Single-pass membrane protein</topology>
    </subcellularLocation>
</comment>
<feature type="transmembrane region" description="Helical" evidence="10">
    <location>
        <begin position="118"/>
        <end position="140"/>
    </location>
</feature>
<evidence type="ECO:0000256" key="4">
    <source>
        <dbReference type="ARBA" id="ARBA00022692"/>
    </source>
</evidence>
<comment type="similarity">
    <text evidence="2 9">Belongs to the FIS1 family.</text>
</comment>
<dbReference type="PIRSF" id="PIRSF008835">
    <property type="entry name" value="TPR_repeat_11_Fis1"/>
    <property type="match status" value="1"/>
</dbReference>
<evidence type="ECO:0000313" key="12">
    <source>
        <dbReference type="Proteomes" id="UP001165120"/>
    </source>
</evidence>
<comment type="function">
    <text evidence="9">Has a role in mitochondrial fission.</text>
</comment>
<evidence type="ECO:0000256" key="7">
    <source>
        <dbReference type="ARBA" id="ARBA00023128"/>
    </source>
</evidence>
<dbReference type="Pfam" id="PF14852">
    <property type="entry name" value="Fis1_TPR_N"/>
    <property type="match status" value="1"/>
</dbReference>
<dbReference type="GO" id="GO:0005741">
    <property type="term" value="C:mitochondrial outer membrane"/>
    <property type="evidence" value="ECO:0007669"/>
    <property type="project" value="UniProtKB-SubCell"/>
</dbReference>
<keyword evidence="5 9" id="KW-1000">Mitochondrion outer membrane</keyword>
<dbReference type="InterPro" id="IPR011990">
    <property type="entry name" value="TPR-like_helical_dom_sf"/>
</dbReference>
<dbReference type="InterPro" id="IPR028058">
    <property type="entry name" value="Fis1_TPR_N"/>
</dbReference>
<protein>
    <recommendedName>
        <fullName evidence="3 9">Mitochondrial fission 1 protein</fullName>
    </recommendedName>
</protein>
<keyword evidence="6 10" id="KW-1133">Transmembrane helix</keyword>
<dbReference type="Gene3D" id="1.25.40.10">
    <property type="entry name" value="Tetratricopeptide repeat domain"/>
    <property type="match status" value="1"/>
</dbReference>
<evidence type="ECO:0000256" key="9">
    <source>
        <dbReference type="PIRNR" id="PIRNR008835"/>
    </source>
</evidence>
<dbReference type="GO" id="GO:0000422">
    <property type="term" value="P:autophagy of mitochondrion"/>
    <property type="evidence" value="ECO:0007669"/>
    <property type="project" value="TreeGrafter"/>
</dbReference>
<dbReference type="PANTHER" id="PTHR13247">
    <property type="entry name" value="TETRATRICOPEPTIDE REPEAT PROTEIN 11 TPR REPEAT PROTEIN 11"/>
    <property type="match status" value="1"/>
</dbReference>
<dbReference type="GO" id="GO:0016559">
    <property type="term" value="P:peroxisome fission"/>
    <property type="evidence" value="ECO:0007669"/>
    <property type="project" value="TreeGrafter"/>
</dbReference>
<evidence type="ECO:0000256" key="5">
    <source>
        <dbReference type="ARBA" id="ARBA00022787"/>
    </source>
</evidence>
<dbReference type="SUPFAM" id="SSF48452">
    <property type="entry name" value="TPR-like"/>
    <property type="match status" value="1"/>
</dbReference>
<dbReference type="InterPro" id="IPR016543">
    <property type="entry name" value="Fis1"/>
</dbReference>
<proteinExistence type="inferred from homology"/>
<evidence type="ECO:0000256" key="1">
    <source>
        <dbReference type="ARBA" id="ARBA00004572"/>
    </source>
</evidence>
<reference evidence="11" key="1">
    <citation type="submission" date="2023-04" db="EMBL/GenBank/DDBJ databases">
        <title>Candida boidinii NBRC 10035.</title>
        <authorList>
            <person name="Ichikawa N."/>
            <person name="Sato H."/>
            <person name="Tonouchi N."/>
        </authorList>
    </citation>
    <scope>NUCLEOTIDE SEQUENCE</scope>
    <source>
        <strain evidence="11">NBRC 10035</strain>
    </source>
</reference>
<dbReference type="GO" id="GO:0000266">
    <property type="term" value="P:mitochondrial fission"/>
    <property type="evidence" value="ECO:0007669"/>
    <property type="project" value="UniProtKB-UniRule"/>
</dbReference>
<evidence type="ECO:0000256" key="6">
    <source>
        <dbReference type="ARBA" id="ARBA00022989"/>
    </source>
</evidence>
<dbReference type="PANTHER" id="PTHR13247:SF0">
    <property type="entry name" value="MITOCHONDRIAL FISSION 1 PROTEIN"/>
    <property type="match status" value="1"/>
</dbReference>
<dbReference type="InterPro" id="IPR028061">
    <property type="entry name" value="Fis1_TPR_C"/>
</dbReference>
<evidence type="ECO:0000256" key="3">
    <source>
        <dbReference type="ARBA" id="ARBA00014314"/>
    </source>
</evidence>
<evidence type="ECO:0000313" key="11">
    <source>
        <dbReference type="EMBL" id="GME67272.1"/>
    </source>
</evidence>
<keyword evidence="12" id="KW-1185">Reference proteome</keyword>
<dbReference type="EMBL" id="BSXN01000134">
    <property type="protein sequence ID" value="GME67272.1"/>
    <property type="molecule type" value="Genomic_DNA"/>
</dbReference>
<dbReference type="Pfam" id="PF14853">
    <property type="entry name" value="Fis1_TPR_C"/>
    <property type="match status" value="1"/>
</dbReference>
<keyword evidence="4 10" id="KW-0812">Transmembrane</keyword>
<organism evidence="11 12">
    <name type="scientific">Candida boidinii</name>
    <name type="common">Yeast</name>
    <dbReference type="NCBI Taxonomy" id="5477"/>
    <lineage>
        <taxon>Eukaryota</taxon>
        <taxon>Fungi</taxon>
        <taxon>Dikarya</taxon>
        <taxon>Ascomycota</taxon>
        <taxon>Saccharomycotina</taxon>
        <taxon>Pichiomycetes</taxon>
        <taxon>Pichiales</taxon>
        <taxon>Pichiaceae</taxon>
        <taxon>Ogataea</taxon>
        <taxon>Ogataea/Candida clade</taxon>
    </lineage>
</organism>
<sequence length="147" mass="16633">MMSIRNPLSEQQLAILERQVESEKPEPSVQSQFNYAWGLLKSDDEDDNKQGINILTDIFKNIPARRRECLYYLTIGCFKIGEYEDAKRYVEALLIHEPDNHQAIQLKMAIENKISKDGLIGVAIVSGFIAAGAAALGIFLKQQQKKH</sequence>
<comment type="caution">
    <text evidence="11">The sequence shown here is derived from an EMBL/GenBank/DDBJ whole genome shotgun (WGS) entry which is preliminary data.</text>
</comment>
<comment type="domain">
    <text evidence="9">The C-terminus is required for mitochondrial localization, while the N-terminus is necessary for mitochondrial fission.</text>
</comment>
<dbReference type="GO" id="GO:0005778">
    <property type="term" value="C:peroxisomal membrane"/>
    <property type="evidence" value="ECO:0007669"/>
    <property type="project" value="TreeGrafter"/>
</dbReference>